<gene>
    <name evidence="3" type="ORF">E6K73_11090</name>
</gene>
<keyword evidence="2" id="KW-0732">Signal</keyword>
<proteinExistence type="predicted"/>
<evidence type="ECO:0000256" key="2">
    <source>
        <dbReference type="SAM" id="SignalP"/>
    </source>
</evidence>
<comment type="caution">
    <text evidence="3">The sequence shown here is derived from an EMBL/GenBank/DDBJ whole genome shotgun (WGS) entry which is preliminary data.</text>
</comment>
<sequence>MTSLGRAVGPLILALTVSATGAAASARVPELGNGDLIPPGLRPVAIDSPALQQSLSRGPAWRGFATQHRGWRALWNQATATPHRAFGPGIPLPGFAPRPAAADRAVRA</sequence>
<reference evidence="3 4" key="1">
    <citation type="journal article" date="2019" name="Nat. Microbiol.">
        <title>Mediterranean grassland soil C-N compound turnover is dependent on rainfall and depth, and is mediated by genomically divergent microorganisms.</title>
        <authorList>
            <person name="Diamond S."/>
            <person name="Andeer P.F."/>
            <person name="Li Z."/>
            <person name="Crits-Christoph A."/>
            <person name="Burstein D."/>
            <person name="Anantharaman K."/>
            <person name="Lane K.R."/>
            <person name="Thomas B.C."/>
            <person name="Pan C."/>
            <person name="Northen T.R."/>
            <person name="Banfield J.F."/>
        </authorList>
    </citation>
    <scope>NUCLEOTIDE SEQUENCE [LARGE SCALE GENOMIC DNA]</scope>
    <source>
        <strain evidence="3">WS_3</strain>
    </source>
</reference>
<name>A0A538SBV9_UNCEI</name>
<dbReference type="AlphaFoldDB" id="A0A538SBV9"/>
<dbReference type="Proteomes" id="UP000320184">
    <property type="component" value="Unassembled WGS sequence"/>
</dbReference>
<feature type="region of interest" description="Disordered" evidence="1">
    <location>
        <begin position="89"/>
        <end position="108"/>
    </location>
</feature>
<feature type="compositionally biased region" description="Low complexity" evidence="1">
    <location>
        <begin position="97"/>
        <end position="108"/>
    </location>
</feature>
<feature type="non-terminal residue" evidence="3">
    <location>
        <position position="108"/>
    </location>
</feature>
<evidence type="ECO:0000256" key="1">
    <source>
        <dbReference type="SAM" id="MobiDB-lite"/>
    </source>
</evidence>
<dbReference type="EMBL" id="VBOT01000132">
    <property type="protein sequence ID" value="TMQ48865.1"/>
    <property type="molecule type" value="Genomic_DNA"/>
</dbReference>
<evidence type="ECO:0000313" key="3">
    <source>
        <dbReference type="EMBL" id="TMQ48865.1"/>
    </source>
</evidence>
<feature type="signal peptide" evidence="2">
    <location>
        <begin position="1"/>
        <end position="22"/>
    </location>
</feature>
<organism evidence="3 4">
    <name type="scientific">Eiseniibacteriota bacterium</name>
    <dbReference type="NCBI Taxonomy" id="2212470"/>
    <lineage>
        <taxon>Bacteria</taxon>
        <taxon>Candidatus Eiseniibacteriota</taxon>
    </lineage>
</organism>
<evidence type="ECO:0000313" key="4">
    <source>
        <dbReference type="Proteomes" id="UP000320184"/>
    </source>
</evidence>
<protein>
    <submittedName>
        <fullName evidence="3">Uncharacterized protein</fullName>
    </submittedName>
</protein>
<feature type="chain" id="PRO_5022139973" evidence="2">
    <location>
        <begin position="23"/>
        <end position="108"/>
    </location>
</feature>
<accession>A0A538SBV9</accession>